<dbReference type="InterPro" id="IPR013216">
    <property type="entry name" value="Methyltransf_11"/>
</dbReference>
<keyword evidence="1 4" id="KW-0489">Methyltransferase</keyword>
<dbReference type="InterPro" id="IPR029063">
    <property type="entry name" value="SAM-dependent_MTases_sf"/>
</dbReference>
<gene>
    <name evidence="4" type="ordered locus">Shel_08050</name>
</gene>
<dbReference type="GO" id="GO:0000049">
    <property type="term" value="F:tRNA binding"/>
    <property type="evidence" value="ECO:0007669"/>
    <property type="project" value="TreeGrafter"/>
</dbReference>
<dbReference type="eggNOG" id="COG4106">
    <property type="taxonomic scope" value="Bacteria"/>
</dbReference>
<dbReference type="PANTHER" id="PTHR13069">
    <property type="entry name" value="ALKYLATED DNA REPAIR PROTEIN ALKB HOMOLOG 8"/>
    <property type="match status" value="1"/>
</dbReference>
<evidence type="ECO:0000313" key="5">
    <source>
        <dbReference type="Proteomes" id="UP000002026"/>
    </source>
</evidence>
<keyword evidence="2 4" id="KW-0808">Transferase</keyword>
<organism evidence="4 5">
    <name type="scientific">Slackia heliotrinireducens (strain ATCC 29202 / DSM 20476 / NCTC 11029 / RHS 1)</name>
    <name type="common">Peptococcus heliotrinreducens</name>
    <dbReference type="NCBI Taxonomy" id="471855"/>
    <lineage>
        <taxon>Bacteria</taxon>
        <taxon>Bacillati</taxon>
        <taxon>Actinomycetota</taxon>
        <taxon>Coriobacteriia</taxon>
        <taxon>Eggerthellales</taxon>
        <taxon>Eggerthellaceae</taxon>
        <taxon>Slackia</taxon>
    </lineage>
</organism>
<accession>C7N4M6</accession>
<dbReference type="GO" id="GO:0005737">
    <property type="term" value="C:cytoplasm"/>
    <property type="evidence" value="ECO:0007669"/>
    <property type="project" value="TreeGrafter"/>
</dbReference>
<dbReference type="Gene3D" id="3.40.50.150">
    <property type="entry name" value="Vaccinia Virus protein VP39"/>
    <property type="match status" value="1"/>
</dbReference>
<evidence type="ECO:0000259" key="3">
    <source>
        <dbReference type="Pfam" id="PF08241"/>
    </source>
</evidence>
<dbReference type="CDD" id="cd02440">
    <property type="entry name" value="AdoMet_MTases"/>
    <property type="match status" value="1"/>
</dbReference>
<dbReference type="HOGENOM" id="CLU_067024_0_0_11"/>
<dbReference type="GO" id="GO:0106335">
    <property type="term" value="F:tRNA (5-carboxymethyluridine(34)-5-O)-methyltransferase activity"/>
    <property type="evidence" value="ECO:0007669"/>
    <property type="project" value="TreeGrafter"/>
</dbReference>
<dbReference type="AlphaFoldDB" id="C7N4M6"/>
<dbReference type="SMR" id="C7N4M6"/>
<dbReference type="Proteomes" id="UP000002026">
    <property type="component" value="Chromosome"/>
</dbReference>
<dbReference type="STRING" id="471855.Shel_08050"/>
<proteinExistence type="predicted"/>
<sequence>MDVMGKPDTVLDLACGSLRFERFLPDAIAYAVDACDPLVEEAGGAGPNVRFQKLDIIRILLDGGDLTEAIEAPMCDAAVCFGFMHHVPGFDRRVAVLKALVDCVRPGGHVCVSFWQFMNNGKLAEKARCTTEAACAEIGLDQDVLEENDYLIGWQNAVGAYRYCHHFTNGEVEQLAQAVSDGACAVEFFNADGRTGDMNRYCVLRRL</sequence>
<dbReference type="Pfam" id="PF08241">
    <property type="entry name" value="Methyltransf_11"/>
    <property type="match status" value="1"/>
</dbReference>
<protein>
    <submittedName>
        <fullName evidence="4">Methyltransferase family protein</fullName>
    </submittedName>
</protein>
<dbReference type="InterPro" id="IPR051422">
    <property type="entry name" value="AlkB_tRNA_MeTrf/Diox"/>
</dbReference>
<evidence type="ECO:0000256" key="2">
    <source>
        <dbReference type="ARBA" id="ARBA00022679"/>
    </source>
</evidence>
<reference evidence="4 5" key="1">
    <citation type="journal article" date="2009" name="Stand. Genomic Sci.">
        <title>Complete genome sequence of Slackia heliotrinireducens type strain (RHS 1).</title>
        <authorList>
            <person name="Pukall R."/>
            <person name="Lapidus A."/>
            <person name="Nolan M."/>
            <person name="Copeland A."/>
            <person name="Glavina Del Rio T."/>
            <person name="Lucas S."/>
            <person name="Chen F."/>
            <person name="Tice H."/>
            <person name="Cheng J.F."/>
            <person name="Chertkov O."/>
            <person name="Bruce D."/>
            <person name="Goodwin L."/>
            <person name="Kuske C."/>
            <person name="Brettin T."/>
            <person name="Detter J.C."/>
            <person name="Han C."/>
            <person name="Pitluck S."/>
            <person name="Pati A."/>
            <person name="Mavrommatis K."/>
            <person name="Ivanova N."/>
            <person name="Ovchinnikova G."/>
            <person name="Chen A."/>
            <person name="Palaniappan K."/>
            <person name="Schneider S."/>
            <person name="Rohde M."/>
            <person name="Chain P."/>
            <person name="D'haeseleer P."/>
            <person name="Goker M."/>
            <person name="Bristow J."/>
            <person name="Eisen J.A."/>
            <person name="Markowitz V."/>
            <person name="Kyrpides N.C."/>
            <person name="Klenk H.P."/>
            <person name="Hugenholtz P."/>
        </authorList>
    </citation>
    <scope>NUCLEOTIDE SEQUENCE [LARGE SCALE GENOMIC DNA]</scope>
    <source>
        <strain evidence="5">ATCC 29202 / DSM 20476 / NCTC 11029 / RHS 1</strain>
    </source>
</reference>
<feature type="domain" description="Methyltransferase type 11" evidence="3">
    <location>
        <begin position="11"/>
        <end position="111"/>
    </location>
</feature>
<dbReference type="GO" id="GO:0030488">
    <property type="term" value="P:tRNA methylation"/>
    <property type="evidence" value="ECO:0007669"/>
    <property type="project" value="TreeGrafter"/>
</dbReference>
<dbReference type="KEGG" id="shi:Shel_08050"/>
<dbReference type="GO" id="GO:0002098">
    <property type="term" value="P:tRNA wobble uridine modification"/>
    <property type="evidence" value="ECO:0007669"/>
    <property type="project" value="TreeGrafter"/>
</dbReference>
<evidence type="ECO:0000256" key="1">
    <source>
        <dbReference type="ARBA" id="ARBA00022603"/>
    </source>
</evidence>
<name>C7N4M6_SLAHD</name>
<evidence type="ECO:0000313" key="4">
    <source>
        <dbReference type="EMBL" id="ACV21861.1"/>
    </source>
</evidence>
<dbReference type="SUPFAM" id="SSF53335">
    <property type="entry name" value="S-adenosyl-L-methionine-dependent methyltransferases"/>
    <property type="match status" value="1"/>
</dbReference>
<keyword evidence="5" id="KW-1185">Reference proteome</keyword>
<dbReference type="EMBL" id="CP001684">
    <property type="protein sequence ID" value="ACV21861.1"/>
    <property type="molecule type" value="Genomic_DNA"/>
</dbReference>
<dbReference type="PANTHER" id="PTHR13069:SF21">
    <property type="entry name" value="ALKYLATED DNA REPAIR PROTEIN ALKB HOMOLOG 8"/>
    <property type="match status" value="1"/>
</dbReference>
<dbReference type="GO" id="GO:0008757">
    <property type="term" value="F:S-adenosylmethionine-dependent methyltransferase activity"/>
    <property type="evidence" value="ECO:0007669"/>
    <property type="project" value="InterPro"/>
</dbReference>